<evidence type="ECO:0000313" key="7">
    <source>
        <dbReference type="EMBL" id="CAJ0578329.1"/>
    </source>
</evidence>
<dbReference type="Gene3D" id="1.50.40.10">
    <property type="entry name" value="Mitochondrial carrier domain"/>
    <property type="match status" value="2"/>
</dbReference>
<evidence type="ECO:0000256" key="1">
    <source>
        <dbReference type="ARBA" id="ARBA00004141"/>
    </source>
</evidence>
<feature type="repeat" description="Solcar" evidence="5">
    <location>
        <begin position="249"/>
        <end position="330"/>
    </location>
</feature>
<name>A0AA36G3N8_9BILA</name>
<evidence type="ECO:0000256" key="5">
    <source>
        <dbReference type="PROSITE-ProRule" id="PRU00282"/>
    </source>
</evidence>
<dbReference type="AlphaFoldDB" id="A0AA36G3N8"/>
<feature type="non-terminal residue" evidence="7">
    <location>
        <position position="342"/>
    </location>
</feature>
<dbReference type="GO" id="GO:0009083">
    <property type="term" value="P:branched-chain amino acid catabolic process"/>
    <property type="evidence" value="ECO:0007669"/>
    <property type="project" value="InterPro"/>
</dbReference>
<feature type="repeat" description="Solcar" evidence="5">
    <location>
        <begin position="120"/>
        <end position="228"/>
    </location>
</feature>
<organism evidence="7 8">
    <name type="scientific">Mesorhabditis spiculigera</name>
    <dbReference type="NCBI Taxonomy" id="96644"/>
    <lineage>
        <taxon>Eukaryota</taxon>
        <taxon>Metazoa</taxon>
        <taxon>Ecdysozoa</taxon>
        <taxon>Nematoda</taxon>
        <taxon>Chromadorea</taxon>
        <taxon>Rhabditida</taxon>
        <taxon>Rhabditina</taxon>
        <taxon>Rhabditomorpha</taxon>
        <taxon>Rhabditoidea</taxon>
        <taxon>Rhabditidae</taxon>
        <taxon>Mesorhabditinae</taxon>
        <taxon>Mesorhabditis</taxon>
    </lineage>
</organism>
<keyword evidence="3 5" id="KW-0812">Transmembrane</keyword>
<comment type="subcellular location">
    <subcellularLocation>
        <location evidence="1">Membrane</location>
        <topology evidence="1">Multi-pass membrane protein</topology>
    </subcellularLocation>
</comment>
<feature type="repeat" description="Solcar" evidence="5">
    <location>
        <begin position="25"/>
        <end position="111"/>
    </location>
</feature>
<dbReference type="GO" id="GO:0005739">
    <property type="term" value="C:mitochondrion"/>
    <property type="evidence" value="ECO:0007669"/>
    <property type="project" value="InterPro"/>
</dbReference>
<comment type="caution">
    <text evidence="7">The sequence shown here is derived from an EMBL/GenBank/DDBJ whole genome shotgun (WGS) entry which is preliminary data.</text>
</comment>
<protein>
    <recommendedName>
        <fullName evidence="9">Solute carrier family 25 member 44</fullName>
    </recommendedName>
</protein>
<dbReference type="EMBL" id="CATQJA010002653">
    <property type="protein sequence ID" value="CAJ0578329.1"/>
    <property type="molecule type" value="Genomic_DNA"/>
</dbReference>
<dbReference type="GO" id="GO:0016020">
    <property type="term" value="C:membrane"/>
    <property type="evidence" value="ECO:0007669"/>
    <property type="project" value="UniProtKB-SubCell"/>
</dbReference>
<gene>
    <name evidence="7" type="ORF">MSPICULIGERA_LOCUS16587</name>
</gene>
<comment type="similarity">
    <text evidence="2 6">Belongs to the mitochondrial carrier (TC 2.A.29) family.</text>
</comment>
<dbReference type="PANTHER" id="PTHR46314:SF2">
    <property type="entry name" value="SOLUTE CARRIER FAMILY 25 MEMBER 44"/>
    <property type="match status" value="1"/>
</dbReference>
<proteinExistence type="inferred from homology"/>
<sequence>MSSSDADFGAEEITNQRLLVIEWEHLNLWRFYPMAIASSWSIRCLLYPMSVVKSRLQLQKQNNVYKGMRHAFVEIVRQEGFTALYRGFWMTLPQISASFLYSSTYERMRNLLQVQVGITNPSLVSALAGAIATPCAQMVFVPTDIVAQHMMVYNQAKNFAGSSKSGSVHEFLQKDGLEKRRTLGLRVIRAVYNVDGAKGFYRGFLSAIFLYIPSTMVFWSTYYKALHVFRDLRIYLTTATNQEERVDEKLFIDQALAGSIGGIMAAVMTNPLEMLRIRLQVHRTGYAETIRRLWKYEGSRVFTKGLAPRVLNNALYSMLIMLGYETVKKTCVLPEYKDKVVW</sequence>
<evidence type="ECO:0008006" key="9">
    <source>
        <dbReference type="Google" id="ProtNLM"/>
    </source>
</evidence>
<dbReference type="InterPro" id="IPR018108">
    <property type="entry name" value="MCP_transmembrane"/>
</dbReference>
<dbReference type="PANTHER" id="PTHR46314">
    <property type="entry name" value="SOLUTE CARRIER FAMILY 25 MEMBER 44"/>
    <property type="match status" value="1"/>
</dbReference>
<dbReference type="Pfam" id="PF00153">
    <property type="entry name" value="Mito_carr"/>
    <property type="match status" value="3"/>
</dbReference>
<evidence type="ECO:0000256" key="4">
    <source>
        <dbReference type="ARBA" id="ARBA00023136"/>
    </source>
</evidence>
<dbReference type="InterPro" id="IPR042164">
    <property type="entry name" value="SLC25A44"/>
</dbReference>
<evidence type="ECO:0000313" key="8">
    <source>
        <dbReference type="Proteomes" id="UP001177023"/>
    </source>
</evidence>
<evidence type="ECO:0000256" key="6">
    <source>
        <dbReference type="RuleBase" id="RU000488"/>
    </source>
</evidence>
<dbReference type="InterPro" id="IPR023395">
    <property type="entry name" value="MCP_dom_sf"/>
</dbReference>
<keyword evidence="8" id="KW-1185">Reference proteome</keyword>
<dbReference type="Proteomes" id="UP001177023">
    <property type="component" value="Unassembled WGS sequence"/>
</dbReference>
<accession>A0AA36G3N8</accession>
<keyword evidence="4 5" id="KW-0472">Membrane</keyword>
<evidence type="ECO:0000256" key="2">
    <source>
        <dbReference type="ARBA" id="ARBA00006375"/>
    </source>
</evidence>
<dbReference type="SUPFAM" id="SSF103506">
    <property type="entry name" value="Mitochondrial carrier"/>
    <property type="match status" value="1"/>
</dbReference>
<evidence type="ECO:0000256" key="3">
    <source>
        <dbReference type="ARBA" id="ARBA00022692"/>
    </source>
</evidence>
<reference evidence="7" key="1">
    <citation type="submission" date="2023-06" db="EMBL/GenBank/DDBJ databases">
        <authorList>
            <person name="Delattre M."/>
        </authorList>
    </citation>
    <scope>NUCLEOTIDE SEQUENCE</scope>
    <source>
        <strain evidence="7">AF72</strain>
    </source>
</reference>
<keyword evidence="6" id="KW-0813">Transport</keyword>
<dbReference type="GO" id="GO:0015658">
    <property type="term" value="F:branched-chain amino acid transmembrane transporter activity"/>
    <property type="evidence" value="ECO:0007669"/>
    <property type="project" value="InterPro"/>
</dbReference>
<dbReference type="PROSITE" id="PS50920">
    <property type="entry name" value="SOLCAR"/>
    <property type="match status" value="3"/>
</dbReference>